<evidence type="ECO:0000313" key="2">
    <source>
        <dbReference type="EMBL" id="KIM28575.1"/>
    </source>
</evidence>
<dbReference type="HOGENOM" id="CLU_1960920_0_0_1"/>
<dbReference type="AlphaFoldDB" id="A0A0C3AVM2"/>
<sequence length="128" mass="13679">MRSRGISVSLLLSWHGCNLGDLSTLELSPSLPGSHLSNDLGHRTCVEPDRHIERDPAGSTTHSPIHLSLLFHPVFSELPVLLLSSAFSKLGPISSSSSPSALYFPSPSSPRGLWGSPSRRLVGESASR</sequence>
<proteinExistence type="predicted"/>
<feature type="compositionally biased region" description="Low complexity" evidence="1">
    <location>
        <begin position="92"/>
        <end position="110"/>
    </location>
</feature>
<reference evidence="3" key="2">
    <citation type="submission" date="2015-01" db="EMBL/GenBank/DDBJ databases">
        <title>Evolutionary Origins and Diversification of the Mycorrhizal Mutualists.</title>
        <authorList>
            <consortium name="DOE Joint Genome Institute"/>
            <consortium name="Mycorrhizal Genomics Consortium"/>
            <person name="Kohler A."/>
            <person name="Kuo A."/>
            <person name="Nagy L.G."/>
            <person name="Floudas D."/>
            <person name="Copeland A."/>
            <person name="Barry K.W."/>
            <person name="Cichocki N."/>
            <person name="Veneault-Fourrey C."/>
            <person name="LaButti K."/>
            <person name="Lindquist E.A."/>
            <person name="Lipzen A."/>
            <person name="Lundell T."/>
            <person name="Morin E."/>
            <person name="Murat C."/>
            <person name="Riley R."/>
            <person name="Ohm R."/>
            <person name="Sun H."/>
            <person name="Tunlid A."/>
            <person name="Henrissat B."/>
            <person name="Grigoriev I.V."/>
            <person name="Hibbett D.S."/>
            <person name="Martin F."/>
        </authorList>
    </citation>
    <scope>NUCLEOTIDE SEQUENCE [LARGE SCALE GENOMIC DNA]</scope>
    <source>
        <strain evidence="3">MAFF 305830</strain>
    </source>
</reference>
<feature type="region of interest" description="Disordered" evidence="1">
    <location>
        <begin position="92"/>
        <end position="128"/>
    </location>
</feature>
<reference evidence="2 3" key="1">
    <citation type="submission" date="2014-04" db="EMBL/GenBank/DDBJ databases">
        <authorList>
            <consortium name="DOE Joint Genome Institute"/>
            <person name="Kuo A."/>
            <person name="Zuccaro A."/>
            <person name="Kohler A."/>
            <person name="Nagy L.G."/>
            <person name="Floudas D."/>
            <person name="Copeland A."/>
            <person name="Barry K.W."/>
            <person name="Cichocki N."/>
            <person name="Veneault-Fourrey C."/>
            <person name="LaButti K."/>
            <person name="Lindquist E.A."/>
            <person name="Lipzen A."/>
            <person name="Lundell T."/>
            <person name="Morin E."/>
            <person name="Murat C."/>
            <person name="Sun H."/>
            <person name="Tunlid A."/>
            <person name="Henrissat B."/>
            <person name="Grigoriev I.V."/>
            <person name="Hibbett D.S."/>
            <person name="Martin F."/>
            <person name="Nordberg H.P."/>
            <person name="Cantor M.N."/>
            <person name="Hua S.X."/>
        </authorList>
    </citation>
    <scope>NUCLEOTIDE SEQUENCE [LARGE SCALE GENOMIC DNA]</scope>
    <source>
        <strain evidence="2 3">MAFF 305830</strain>
    </source>
</reference>
<gene>
    <name evidence="2" type="ORF">M408DRAFT_329355</name>
</gene>
<protein>
    <submittedName>
        <fullName evidence="2">Uncharacterized protein</fullName>
    </submittedName>
</protein>
<keyword evidence="3" id="KW-1185">Reference proteome</keyword>
<organism evidence="2 3">
    <name type="scientific">Serendipita vermifera MAFF 305830</name>
    <dbReference type="NCBI Taxonomy" id="933852"/>
    <lineage>
        <taxon>Eukaryota</taxon>
        <taxon>Fungi</taxon>
        <taxon>Dikarya</taxon>
        <taxon>Basidiomycota</taxon>
        <taxon>Agaricomycotina</taxon>
        <taxon>Agaricomycetes</taxon>
        <taxon>Sebacinales</taxon>
        <taxon>Serendipitaceae</taxon>
        <taxon>Serendipita</taxon>
    </lineage>
</organism>
<accession>A0A0C3AVM2</accession>
<dbReference type="Proteomes" id="UP000054097">
    <property type="component" value="Unassembled WGS sequence"/>
</dbReference>
<evidence type="ECO:0000313" key="3">
    <source>
        <dbReference type="Proteomes" id="UP000054097"/>
    </source>
</evidence>
<evidence type="ECO:0000256" key="1">
    <source>
        <dbReference type="SAM" id="MobiDB-lite"/>
    </source>
</evidence>
<name>A0A0C3AVM2_SERVB</name>
<dbReference type="EMBL" id="KN824292">
    <property type="protein sequence ID" value="KIM28575.1"/>
    <property type="molecule type" value="Genomic_DNA"/>
</dbReference>